<dbReference type="Proteomes" id="UP001176941">
    <property type="component" value="Chromosome 24"/>
</dbReference>
<feature type="region of interest" description="Disordered" evidence="1">
    <location>
        <begin position="62"/>
        <end position="188"/>
    </location>
</feature>
<organism evidence="2 3">
    <name type="scientific">Rangifer tarandus platyrhynchus</name>
    <name type="common">Svalbard reindeer</name>
    <dbReference type="NCBI Taxonomy" id="3082113"/>
    <lineage>
        <taxon>Eukaryota</taxon>
        <taxon>Metazoa</taxon>
        <taxon>Chordata</taxon>
        <taxon>Craniata</taxon>
        <taxon>Vertebrata</taxon>
        <taxon>Euteleostomi</taxon>
        <taxon>Mammalia</taxon>
        <taxon>Eutheria</taxon>
        <taxon>Laurasiatheria</taxon>
        <taxon>Artiodactyla</taxon>
        <taxon>Ruminantia</taxon>
        <taxon>Pecora</taxon>
        <taxon>Cervidae</taxon>
        <taxon>Odocoileinae</taxon>
        <taxon>Rangifer</taxon>
    </lineage>
</organism>
<feature type="region of interest" description="Disordered" evidence="1">
    <location>
        <begin position="25"/>
        <end position="48"/>
    </location>
</feature>
<evidence type="ECO:0000313" key="2">
    <source>
        <dbReference type="EMBL" id="CAI9165479.1"/>
    </source>
</evidence>
<evidence type="ECO:0000313" key="3">
    <source>
        <dbReference type="Proteomes" id="UP001176941"/>
    </source>
</evidence>
<name>A0ABN8Z0M3_RANTA</name>
<proteinExistence type="predicted"/>
<protein>
    <submittedName>
        <fullName evidence="2">Uncharacterized protein</fullName>
    </submittedName>
</protein>
<accession>A0ABN8Z0M3</accession>
<dbReference type="EMBL" id="OX459960">
    <property type="protein sequence ID" value="CAI9165479.1"/>
    <property type="molecule type" value="Genomic_DNA"/>
</dbReference>
<sequence>MSSAWPGLLQRGLSRPTSWTCNHCRDKGPTPDCRPESQSCGGRGGGGVRAVCARVLGRRLGGGGGSACGGGGPSGAAAVRKPAAAGEAQPGLRAPRSRRAPGTAQLQPPPPRLVANGSALRTRLRHPSAPGSRLKPPHPAPPGSEVPDHHHPQLPGARPAKQSCGRVPIAKAPALSRPGRSSALSERH</sequence>
<gene>
    <name evidence="2" type="ORF">MRATA1EN1_LOCUS14441</name>
</gene>
<reference evidence="2" key="1">
    <citation type="submission" date="2023-04" db="EMBL/GenBank/DDBJ databases">
        <authorList>
            <consortium name="ELIXIR-Norway"/>
        </authorList>
    </citation>
    <scope>NUCLEOTIDE SEQUENCE [LARGE SCALE GENOMIC DNA]</scope>
</reference>
<feature type="compositionally biased region" description="Low complexity" evidence="1">
    <location>
        <begin position="75"/>
        <end position="88"/>
    </location>
</feature>
<feature type="compositionally biased region" description="Basic and acidic residues" evidence="1">
    <location>
        <begin position="25"/>
        <end position="35"/>
    </location>
</feature>
<evidence type="ECO:0000256" key="1">
    <source>
        <dbReference type="SAM" id="MobiDB-lite"/>
    </source>
</evidence>
<feature type="compositionally biased region" description="Gly residues" evidence="1">
    <location>
        <begin position="62"/>
        <end position="74"/>
    </location>
</feature>
<keyword evidence="3" id="KW-1185">Reference proteome</keyword>